<accession>A0A0W8F546</accession>
<dbReference type="AlphaFoldDB" id="A0A0W8F546"/>
<gene>
    <name evidence="1" type="ORF">ASZ90_014618</name>
</gene>
<organism evidence="1">
    <name type="scientific">hydrocarbon metagenome</name>
    <dbReference type="NCBI Taxonomy" id="938273"/>
    <lineage>
        <taxon>unclassified sequences</taxon>
        <taxon>metagenomes</taxon>
        <taxon>ecological metagenomes</taxon>
    </lineage>
</organism>
<name>A0A0W8F546_9ZZZZ</name>
<sequence length="71" mass="7425">MDWGRAVPGSFTGIPDFAGNALQVLLNTSCPAVANTGQGTIPALVLPGENRKCGSHLLQNTSVKSEIISRF</sequence>
<comment type="caution">
    <text evidence="1">The sequence shown here is derived from an EMBL/GenBank/DDBJ whole genome shotgun (WGS) entry which is preliminary data.</text>
</comment>
<dbReference type="EMBL" id="LNQE01001537">
    <property type="protein sequence ID" value="KUG15698.1"/>
    <property type="molecule type" value="Genomic_DNA"/>
</dbReference>
<protein>
    <submittedName>
        <fullName evidence="1">Uncharacterized protein</fullName>
    </submittedName>
</protein>
<proteinExistence type="predicted"/>
<reference evidence="1" key="1">
    <citation type="journal article" date="2015" name="Proc. Natl. Acad. Sci. U.S.A.">
        <title>Networks of energetic and metabolic interactions define dynamics in microbial communities.</title>
        <authorList>
            <person name="Embree M."/>
            <person name="Liu J.K."/>
            <person name="Al-Bassam M.M."/>
            <person name="Zengler K."/>
        </authorList>
    </citation>
    <scope>NUCLEOTIDE SEQUENCE</scope>
</reference>
<evidence type="ECO:0000313" key="1">
    <source>
        <dbReference type="EMBL" id="KUG15698.1"/>
    </source>
</evidence>